<organism evidence="2">
    <name type="scientific">freshwater metagenome</name>
    <dbReference type="NCBI Taxonomy" id="449393"/>
    <lineage>
        <taxon>unclassified sequences</taxon>
        <taxon>metagenomes</taxon>
        <taxon>ecological metagenomes</taxon>
    </lineage>
</organism>
<evidence type="ECO:0000313" key="2">
    <source>
        <dbReference type="EMBL" id="CAB4707487.1"/>
    </source>
</evidence>
<feature type="region of interest" description="Disordered" evidence="1">
    <location>
        <begin position="1"/>
        <end position="25"/>
    </location>
</feature>
<reference evidence="2" key="1">
    <citation type="submission" date="2020-05" db="EMBL/GenBank/DDBJ databases">
        <authorList>
            <person name="Chiriac C."/>
            <person name="Salcher M."/>
            <person name="Ghai R."/>
            <person name="Kavagutti S V."/>
        </authorList>
    </citation>
    <scope>NUCLEOTIDE SEQUENCE</scope>
</reference>
<feature type="compositionally biased region" description="Polar residues" evidence="1">
    <location>
        <begin position="1"/>
        <end position="16"/>
    </location>
</feature>
<dbReference type="EMBL" id="CAEZXT010000111">
    <property type="protein sequence ID" value="CAB4707487.1"/>
    <property type="molecule type" value="Genomic_DNA"/>
</dbReference>
<evidence type="ECO:0000256" key="1">
    <source>
        <dbReference type="SAM" id="MobiDB-lite"/>
    </source>
</evidence>
<gene>
    <name evidence="2" type="ORF">UFOPK2589_01162</name>
</gene>
<dbReference type="AlphaFoldDB" id="A0A6J6Q8M3"/>
<protein>
    <submittedName>
        <fullName evidence="2">Unannotated protein</fullName>
    </submittedName>
</protein>
<accession>A0A6J6Q8M3</accession>
<proteinExistence type="predicted"/>
<sequence>MSSIAGTPARSASTTALRPATNSPPPLGRALFWRGARSRVSFEAAFLRLAAA</sequence>
<name>A0A6J6Q8M3_9ZZZZ</name>